<name>A0A453RJA0_AEGTS</name>
<reference evidence="2" key="1">
    <citation type="journal article" date="2014" name="Science">
        <title>Ancient hybridizations among the ancestral genomes of bread wheat.</title>
        <authorList>
            <consortium name="International Wheat Genome Sequencing Consortium,"/>
            <person name="Marcussen T."/>
            <person name="Sandve S.R."/>
            <person name="Heier L."/>
            <person name="Spannagl M."/>
            <person name="Pfeifer M."/>
            <person name="Jakobsen K.S."/>
            <person name="Wulff B.B."/>
            <person name="Steuernagel B."/>
            <person name="Mayer K.F."/>
            <person name="Olsen O.A."/>
        </authorList>
    </citation>
    <scope>NUCLEOTIDE SEQUENCE [LARGE SCALE GENOMIC DNA]</scope>
    <source>
        <strain evidence="2">cv. AL8/78</strain>
    </source>
</reference>
<reference evidence="2" key="2">
    <citation type="journal article" date="2017" name="Nat. Plants">
        <title>The Aegilops tauschii genome reveals multiple impacts of transposons.</title>
        <authorList>
            <person name="Zhao G."/>
            <person name="Zou C."/>
            <person name="Li K."/>
            <person name="Wang K."/>
            <person name="Li T."/>
            <person name="Gao L."/>
            <person name="Zhang X."/>
            <person name="Wang H."/>
            <person name="Yang Z."/>
            <person name="Liu X."/>
            <person name="Jiang W."/>
            <person name="Mao L."/>
            <person name="Kong X."/>
            <person name="Jiao Y."/>
            <person name="Jia J."/>
        </authorList>
    </citation>
    <scope>NUCLEOTIDE SEQUENCE [LARGE SCALE GENOMIC DNA]</scope>
    <source>
        <strain evidence="2">cv. AL8/78</strain>
    </source>
</reference>
<evidence type="ECO:0000313" key="2">
    <source>
        <dbReference type="Proteomes" id="UP000015105"/>
    </source>
</evidence>
<dbReference type="EnsemblPlants" id="AET7Gv20598500.7">
    <property type="protein sequence ID" value="AET7Gv20598500.7"/>
    <property type="gene ID" value="AET7Gv20598500"/>
</dbReference>
<reference evidence="1" key="3">
    <citation type="journal article" date="2017" name="Nature">
        <title>Genome sequence of the progenitor of the wheat D genome Aegilops tauschii.</title>
        <authorList>
            <person name="Luo M.C."/>
            <person name="Gu Y.Q."/>
            <person name="Puiu D."/>
            <person name="Wang H."/>
            <person name="Twardziok S.O."/>
            <person name="Deal K.R."/>
            <person name="Huo N."/>
            <person name="Zhu T."/>
            <person name="Wang L."/>
            <person name="Wang Y."/>
            <person name="McGuire P.E."/>
            <person name="Liu S."/>
            <person name="Long H."/>
            <person name="Ramasamy R.K."/>
            <person name="Rodriguez J.C."/>
            <person name="Van S.L."/>
            <person name="Yuan L."/>
            <person name="Wang Z."/>
            <person name="Xia Z."/>
            <person name="Xiao L."/>
            <person name="Anderson O.D."/>
            <person name="Ouyang S."/>
            <person name="Liang Y."/>
            <person name="Zimin A.V."/>
            <person name="Pertea G."/>
            <person name="Qi P."/>
            <person name="Bennetzen J.L."/>
            <person name="Dai X."/>
            <person name="Dawson M.W."/>
            <person name="Muller H.G."/>
            <person name="Kugler K."/>
            <person name="Rivarola-Duarte L."/>
            <person name="Spannagl M."/>
            <person name="Mayer K.F.X."/>
            <person name="Lu F.H."/>
            <person name="Bevan M.W."/>
            <person name="Leroy P."/>
            <person name="Li P."/>
            <person name="You F.M."/>
            <person name="Sun Q."/>
            <person name="Liu Z."/>
            <person name="Lyons E."/>
            <person name="Wicker T."/>
            <person name="Salzberg S.L."/>
            <person name="Devos K.M."/>
            <person name="Dvorak J."/>
        </authorList>
    </citation>
    <scope>NUCLEOTIDE SEQUENCE [LARGE SCALE GENOMIC DNA]</scope>
    <source>
        <strain evidence="1">cv. AL8/78</strain>
    </source>
</reference>
<sequence length="89" mass="9030">ARVRVLRGNLPGMRSGRVPGRGGGGGGGGETAALLCGLLLLLGAADAQGIRRPSSYKTLRGNTPDSPFSRFLDARAPLCPVSCSCVCSC</sequence>
<keyword evidence="2" id="KW-1185">Reference proteome</keyword>
<accession>A0A453RJA0</accession>
<protein>
    <submittedName>
        <fullName evidence="1">Uncharacterized protein</fullName>
    </submittedName>
</protein>
<dbReference type="Proteomes" id="UP000015105">
    <property type="component" value="Chromosome 7D"/>
</dbReference>
<reference evidence="1" key="5">
    <citation type="journal article" date="2021" name="G3 (Bethesda)">
        <title>Aegilops tauschii genome assembly Aet v5.0 features greater sequence contiguity and improved annotation.</title>
        <authorList>
            <person name="Wang L."/>
            <person name="Zhu T."/>
            <person name="Rodriguez J.C."/>
            <person name="Deal K.R."/>
            <person name="Dubcovsky J."/>
            <person name="McGuire P.E."/>
            <person name="Lux T."/>
            <person name="Spannagl M."/>
            <person name="Mayer K.F.X."/>
            <person name="Baldrich P."/>
            <person name="Meyers B.C."/>
            <person name="Huo N."/>
            <person name="Gu Y.Q."/>
            <person name="Zhou H."/>
            <person name="Devos K.M."/>
            <person name="Bennetzen J.L."/>
            <person name="Unver T."/>
            <person name="Budak H."/>
            <person name="Gulick P.J."/>
            <person name="Galiba G."/>
            <person name="Kalapos B."/>
            <person name="Nelson D.R."/>
            <person name="Li P."/>
            <person name="You F.M."/>
            <person name="Luo M.C."/>
            <person name="Dvorak J."/>
        </authorList>
    </citation>
    <scope>NUCLEOTIDE SEQUENCE [LARGE SCALE GENOMIC DNA]</scope>
    <source>
        <strain evidence="1">cv. AL8/78</strain>
    </source>
</reference>
<reference evidence="1" key="4">
    <citation type="submission" date="2019-03" db="UniProtKB">
        <authorList>
            <consortium name="EnsemblPlants"/>
        </authorList>
    </citation>
    <scope>IDENTIFICATION</scope>
</reference>
<proteinExistence type="predicted"/>
<organism evidence="1 2">
    <name type="scientific">Aegilops tauschii subsp. strangulata</name>
    <name type="common">Goatgrass</name>
    <dbReference type="NCBI Taxonomy" id="200361"/>
    <lineage>
        <taxon>Eukaryota</taxon>
        <taxon>Viridiplantae</taxon>
        <taxon>Streptophyta</taxon>
        <taxon>Embryophyta</taxon>
        <taxon>Tracheophyta</taxon>
        <taxon>Spermatophyta</taxon>
        <taxon>Magnoliopsida</taxon>
        <taxon>Liliopsida</taxon>
        <taxon>Poales</taxon>
        <taxon>Poaceae</taxon>
        <taxon>BOP clade</taxon>
        <taxon>Pooideae</taxon>
        <taxon>Triticodae</taxon>
        <taxon>Triticeae</taxon>
        <taxon>Triticinae</taxon>
        <taxon>Aegilops</taxon>
    </lineage>
</organism>
<dbReference type="AlphaFoldDB" id="A0A453RJA0"/>
<evidence type="ECO:0000313" key="1">
    <source>
        <dbReference type="EnsemblPlants" id="AET7Gv20598500.7"/>
    </source>
</evidence>
<dbReference type="Gramene" id="AET7Gv20598500.7">
    <property type="protein sequence ID" value="AET7Gv20598500.7"/>
    <property type="gene ID" value="AET7Gv20598500"/>
</dbReference>